<protein>
    <submittedName>
        <fullName evidence="2">COG0613, Predicted metal-dependent phosphoesterases (PHP family)</fullName>
    </submittedName>
</protein>
<evidence type="ECO:0000313" key="2">
    <source>
        <dbReference type="EMBL" id="SJN35916.1"/>
    </source>
</evidence>
<proteinExistence type="predicted"/>
<dbReference type="Pfam" id="PF02811">
    <property type="entry name" value="PHP"/>
    <property type="match status" value="1"/>
</dbReference>
<sequence length="285" mass="31172">MTMRIDLHTHSVVSDGTDTPTRLVLKAMEVGLDVIALTDHDTFDGIPEAIEAGKRIGVKVMCGIEMSTQLDGHSVHLLGYGCDPFHRPLVQELAKIRVARTGRLKAFAERMTELDMPLGVDDIIAAAGASPSIGRPHVADALVAKGYVGHRDEAFDKWLREDKPGYVPRYACELSAAIDLIHDAKGIAILAHPWGRGNEAVLTAEVIERLTTEKGLDGIEVNHPDHDERARELLFALGGRLGLIRTGSSDYHGLGKRNNPLGGENTRDTAYREMLRRIRLRGGIV</sequence>
<dbReference type="SMART" id="SM00481">
    <property type="entry name" value="POLIIIAc"/>
    <property type="match status" value="1"/>
</dbReference>
<gene>
    <name evidence="2" type="ORF">FM114_09810</name>
</gene>
<dbReference type="GO" id="GO:0035312">
    <property type="term" value="F:5'-3' DNA exonuclease activity"/>
    <property type="evidence" value="ECO:0007669"/>
    <property type="project" value="TreeGrafter"/>
</dbReference>
<keyword evidence="3" id="KW-1185">Reference proteome</keyword>
<dbReference type="AlphaFoldDB" id="A0A1R4JV69"/>
<dbReference type="Gene3D" id="1.10.150.650">
    <property type="match status" value="1"/>
</dbReference>
<dbReference type="InterPro" id="IPR016195">
    <property type="entry name" value="Pol/histidinol_Pase-like"/>
</dbReference>
<dbReference type="SUPFAM" id="SSF89550">
    <property type="entry name" value="PHP domain-like"/>
    <property type="match status" value="1"/>
</dbReference>
<dbReference type="Proteomes" id="UP000188342">
    <property type="component" value="Unassembled WGS sequence"/>
</dbReference>
<dbReference type="STRING" id="1255658.FM114_09810"/>
<dbReference type="CDD" id="cd07438">
    <property type="entry name" value="PHP_HisPPase_AMP"/>
    <property type="match status" value="1"/>
</dbReference>
<evidence type="ECO:0000259" key="1">
    <source>
        <dbReference type="SMART" id="SM00481"/>
    </source>
</evidence>
<organism evidence="2 3">
    <name type="scientific">Luteococcus japonicus LSP_Lj1</name>
    <dbReference type="NCBI Taxonomy" id="1255658"/>
    <lineage>
        <taxon>Bacteria</taxon>
        <taxon>Bacillati</taxon>
        <taxon>Actinomycetota</taxon>
        <taxon>Actinomycetes</taxon>
        <taxon>Propionibacteriales</taxon>
        <taxon>Propionibacteriaceae</taxon>
        <taxon>Luteococcus</taxon>
    </lineage>
</organism>
<dbReference type="EMBL" id="FUKQ01000035">
    <property type="protein sequence ID" value="SJN35916.1"/>
    <property type="molecule type" value="Genomic_DNA"/>
</dbReference>
<dbReference type="PANTHER" id="PTHR42924">
    <property type="entry name" value="EXONUCLEASE"/>
    <property type="match status" value="1"/>
</dbReference>
<reference evidence="2 3" key="1">
    <citation type="submission" date="2017-02" db="EMBL/GenBank/DDBJ databases">
        <authorList>
            <person name="Peterson S.W."/>
        </authorList>
    </citation>
    <scope>NUCLEOTIDE SEQUENCE [LARGE SCALE GENOMIC DNA]</scope>
    <source>
        <strain evidence="2 3">LSP_Lj1</strain>
    </source>
</reference>
<accession>A0A1R4JV69</accession>
<dbReference type="InterPro" id="IPR052018">
    <property type="entry name" value="PHP_domain"/>
</dbReference>
<dbReference type="InterPro" id="IPR004013">
    <property type="entry name" value="PHP_dom"/>
</dbReference>
<name>A0A1R4JV69_9ACTN</name>
<dbReference type="InterPro" id="IPR003141">
    <property type="entry name" value="Pol/His_phosphatase_N"/>
</dbReference>
<evidence type="ECO:0000313" key="3">
    <source>
        <dbReference type="Proteomes" id="UP000188342"/>
    </source>
</evidence>
<dbReference type="GO" id="GO:0004534">
    <property type="term" value="F:5'-3' RNA exonuclease activity"/>
    <property type="evidence" value="ECO:0007669"/>
    <property type="project" value="TreeGrafter"/>
</dbReference>
<dbReference type="Gene3D" id="3.20.20.140">
    <property type="entry name" value="Metal-dependent hydrolases"/>
    <property type="match status" value="1"/>
</dbReference>
<feature type="domain" description="Polymerase/histidinol phosphatase N-terminal" evidence="1">
    <location>
        <begin position="5"/>
        <end position="70"/>
    </location>
</feature>
<dbReference type="PANTHER" id="PTHR42924:SF3">
    <property type="entry name" value="POLYMERASE_HISTIDINOL PHOSPHATASE N-TERMINAL DOMAIN-CONTAINING PROTEIN"/>
    <property type="match status" value="1"/>
</dbReference>